<protein>
    <submittedName>
        <fullName evidence="3">Uncharacterized protein</fullName>
    </submittedName>
</protein>
<evidence type="ECO:0000256" key="2">
    <source>
        <dbReference type="SAM" id="Phobius"/>
    </source>
</evidence>
<dbReference type="Proteomes" id="UP001243330">
    <property type="component" value="Unassembled WGS sequence"/>
</dbReference>
<evidence type="ECO:0000313" key="4">
    <source>
        <dbReference type="Proteomes" id="UP001243330"/>
    </source>
</evidence>
<feature type="transmembrane region" description="Helical" evidence="2">
    <location>
        <begin position="20"/>
        <end position="39"/>
    </location>
</feature>
<gene>
    <name evidence="3" type="ORF">CCHR01_09926</name>
</gene>
<feature type="region of interest" description="Disordered" evidence="1">
    <location>
        <begin position="46"/>
        <end position="67"/>
    </location>
</feature>
<dbReference type="EMBL" id="JAQOWY010000202">
    <property type="protein sequence ID" value="KAK1847464.1"/>
    <property type="molecule type" value="Genomic_DNA"/>
</dbReference>
<evidence type="ECO:0000256" key="1">
    <source>
        <dbReference type="SAM" id="MobiDB-lite"/>
    </source>
</evidence>
<feature type="compositionally biased region" description="Basic and acidic residues" evidence="1">
    <location>
        <begin position="58"/>
        <end position="67"/>
    </location>
</feature>
<keyword evidence="2" id="KW-0472">Membrane</keyword>
<dbReference type="AlphaFoldDB" id="A0AAD9AGW2"/>
<feature type="compositionally biased region" description="Polar residues" evidence="1">
    <location>
        <begin position="139"/>
        <end position="157"/>
    </location>
</feature>
<accession>A0AAD9AGW2</accession>
<keyword evidence="2" id="KW-0812">Transmembrane</keyword>
<evidence type="ECO:0000313" key="3">
    <source>
        <dbReference type="EMBL" id="KAK1847464.1"/>
    </source>
</evidence>
<name>A0AAD9AGW2_9PEZI</name>
<keyword evidence="2" id="KW-1133">Transmembrane helix</keyword>
<comment type="caution">
    <text evidence="3">The sequence shown here is derived from an EMBL/GenBank/DDBJ whole genome shotgun (WGS) entry which is preliminary data.</text>
</comment>
<sequence>MLAAYSILILKLLDWSRRRAVDGPGLVVVVVVVVVRLQFAPHRRDARMLPSPPSHMEQGTKGEKKKEGLLSCHCRVREATRYLPRQQNKRQGPNQHQGSVRDPVILIAAPSLRRRHDNKPGWECARRNGTWWNEEGSSAIVSSGTCPRSDVQRSFSIPQRAPSP</sequence>
<feature type="region of interest" description="Disordered" evidence="1">
    <location>
        <begin position="81"/>
        <end position="100"/>
    </location>
</feature>
<reference evidence="3" key="1">
    <citation type="submission" date="2023-01" db="EMBL/GenBank/DDBJ databases">
        <title>Colletotrichum chrysophilum M932 genome sequence.</title>
        <authorList>
            <person name="Baroncelli R."/>
        </authorList>
    </citation>
    <scope>NUCLEOTIDE SEQUENCE</scope>
    <source>
        <strain evidence="3">M932</strain>
    </source>
</reference>
<keyword evidence="4" id="KW-1185">Reference proteome</keyword>
<feature type="region of interest" description="Disordered" evidence="1">
    <location>
        <begin position="139"/>
        <end position="164"/>
    </location>
</feature>
<proteinExistence type="predicted"/>
<organism evidence="3 4">
    <name type="scientific">Colletotrichum chrysophilum</name>
    <dbReference type="NCBI Taxonomy" id="1836956"/>
    <lineage>
        <taxon>Eukaryota</taxon>
        <taxon>Fungi</taxon>
        <taxon>Dikarya</taxon>
        <taxon>Ascomycota</taxon>
        <taxon>Pezizomycotina</taxon>
        <taxon>Sordariomycetes</taxon>
        <taxon>Hypocreomycetidae</taxon>
        <taxon>Glomerellales</taxon>
        <taxon>Glomerellaceae</taxon>
        <taxon>Colletotrichum</taxon>
        <taxon>Colletotrichum gloeosporioides species complex</taxon>
    </lineage>
</organism>
<feature type="compositionally biased region" description="Polar residues" evidence="1">
    <location>
        <begin position="85"/>
        <end position="98"/>
    </location>
</feature>